<dbReference type="SUPFAM" id="SSF50978">
    <property type="entry name" value="WD40 repeat-like"/>
    <property type="match status" value="1"/>
</dbReference>
<comment type="similarity">
    <text evidence="4">Belongs to the WD repeat PAAF1/RPN14 family.</text>
</comment>
<dbReference type="PROSITE" id="PS50082">
    <property type="entry name" value="WD_REPEATS_2"/>
    <property type="match status" value="3"/>
</dbReference>
<protein>
    <recommendedName>
        <fullName evidence="5">Proteasomal ATPase-associated factor 1</fullName>
    </recommendedName>
    <alternativeName>
        <fullName evidence="6">WD repeat-containing protein 71</fullName>
    </alternativeName>
</protein>
<dbReference type="PANTHER" id="PTHR19857">
    <property type="entry name" value="MITOCHONDRIAL DIVISION PROTEIN 1-RELATED"/>
    <property type="match status" value="1"/>
</dbReference>
<dbReference type="PANTHER" id="PTHR19857:SF19">
    <property type="entry name" value="26S PROTEASOME REGULATORY SUBUNIT RPN14"/>
    <property type="match status" value="1"/>
</dbReference>
<organism evidence="8 9">
    <name type="scientific">Scyliorhinus torazame</name>
    <name type="common">Cloudy catshark</name>
    <name type="synonym">Catulus torazame</name>
    <dbReference type="NCBI Taxonomy" id="75743"/>
    <lineage>
        <taxon>Eukaryota</taxon>
        <taxon>Metazoa</taxon>
        <taxon>Chordata</taxon>
        <taxon>Craniata</taxon>
        <taxon>Vertebrata</taxon>
        <taxon>Chondrichthyes</taxon>
        <taxon>Elasmobranchii</taxon>
        <taxon>Galeomorphii</taxon>
        <taxon>Galeoidea</taxon>
        <taxon>Carcharhiniformes</taxon>
        <taxon>Scyliorhinidae</taxon>
        <taxon>Scyliorhinus</taxon>
    </lineage>
</organism>
<evidence type="ECO:0000256" key="3">
    <source>
        <dbReference type="ARBA" id="ARBA00022942"/>
    </source>
</evidence>
<keyword evidence="1 7" id="KW-0853">WD repeat</keyword>
<dbReference type="InterPro" id="IPR015943">
    <property type="entry name" value="WD40/YVTN_repeat-like_dom_sf"/>
</dbReference>
<dbReference type="GO" id="GO:0005829">
    <property type="term" value="C:cytosol"/>
    <property type="evidence" value="ECO:0007669"/>
    <property type="project" value="UniProtKB-ARBA"/>
</dbReference>
<evidence type="ECO:0000313" key="8">
    <source>
        <dbReference type="EMBL" id="GCB65941.1"/>
    </source>
</evidence>
<evidence type="ECO:0000313" key="9">
    <source>
        <dbReference type="Proteomes" id="UP000288216"/>
    </source>
</evidence>
<keyword evidence="3" id="KW-0647">Proteasome</keyword>
<dbReference type="STRING" id="75743.A0A401NYJ4"/>
<evidence type="ECO:0000256" key="7">
    <source>
        <dbReference type="PROSITE-ProRule" id="PRU00221"/>
    </source>
</evidence>
<comment type="caution">
    <text evidence="8">The sequence shown here is derived from an EMBL/GenBank/DDBJ whole genome shotgun (WGS) entry which is preliminary data.</text>
</comment>
<proteinExistence type="inferred from homology"/>
<feature type="repeat" description="WD" evidence="7">
    <location>
        <begin position="89"/>
        <end position="130"/>
    </location>
</feature>
<dbReference type="GO" id="GO:0000502">
    <property type="term" value="C:proteasome complex"/>
    <property type="evidence" value="ECO:0007669"/>
    <property type="project" value="UniProtKB-KW"/>
</dbReference>
<feature type="repeat" description="WD" evidence="7">
    <location>
        <begin position="131"/>
        <end position="172"/>
    </location>
</feature>
<evidence type="ECO:0000256" key="4">
    <source>
        <dbReference type="ARBA" id="ARBA00038321"/>
    </source>
</evidence>
<dbReference type="Pfam" id="PF00400">
    <property type="entry name" value="WD40"/>
    <property type="match status" value="3"/>
</dbReference>
<gene>
    <name evidence="8" type="ORF">scyTo_0013521</name>
</gene>
<dbReference type="InterPro" id="IPR051179">
    <property type="entry name" value="WD_repeat_multifunction"/>
</dbReference>
<dbReference type="PROSITE" id="PS50294">
    <property type="entry name" value="WD_REPEATS_REGION"/>
    <property type="match status" value="3"/>
</dbReference>
<evidence type="ECO:0000256" key="6">
    <source>
        <dbReference type="ARBA" id="ARBA00075753"/>
    </source>
</evidence>
<evidence type="ECO:0000256" key="1">
    <source>
        <dbReference type="ARBA" id="ARBA00022574"/>
    </source>
</evidence>
<dbReference type="InterPro" id="IPR001680">
    <property type="entry name" value="WD40_rpt"/>
</dbReference>
<dbReference type="OMA" id="RENDPMN"/>
<sequence length="393" mass="42491">MAGGRIFIQSDWARALRENEREAWVSCKIPGAATLYGCIKCQGVGKDGVPVVTASEGFEVAEITKKSILISCPDGNAASKFLMPYTTFSRIHTGSITSMDISSGGGLGVSCSTDGTMRIWQANNGELRRDLVGHVFDVNCCRFFPSGIVALSGGMDAQLKIWSVEDGNCSVTFNGHKGGILDTAIIERGRNVISSSRDGTARLWDSGMSSCLAVLADCGSPINGCSLGVAENTVNLGSPEQPPSEREIGTEGKLLLLAREDKKLQSIGLLSRQPIFMFEGSDAFNCCTFLSSTYVLAGTQDGNIYQLDVRNTKAPLRLIHRSGAPVLSLMPCREGFMASHGDGSCYVIQQDQDYVIEFTGPDCDPVYKVVLWEKFAYTCCRDGSVRKYQLQNF</sequence>
<evidence type="ECO:0000256" key="2">
    <source>
        <dbReference type="ARBA" id="ARBA00022737"/>
    </source>
</evidence>
<dbReference type="AlphaFoldDB" id="A0A401NYJ4"/>
<evidence type="ECO:0000256" key="5">
    <source>
        <dbReference type="ARBA" id="ARBA00068927"/>
    </source>
</evidence>
<feature type="repeat" description="WD" evidence="7">
    <location>
        <begin position="173"/>
        <end position="205"/>
    </location>
</feature>
<dbReference type="Proteomes" id="UP000288216">
    <property type="component" value="Unassembled WGS sequence"/>
</dbReference>
<reference evidence="8 9" key="1">
    <citation type="journal article" date="2018" name="Nat. Ecol. Evol.">
        <title>Shark genomes provide insights into elasmobranch evolution and the origin of vertebrates.</title>
        <authorList>
            <person name="Hara Y"/>
            <person name="Yamaguchi K"/>
            <person name="Onimaru K"/>
            <person name="Kadota M"/>
            <person name="Koyanagi M"/>
            <person name="Keeley SD"/>
            <person name="Tatsumi K"/>
            <person name="Tanaka K"/>
            <person name="Motone F"/>
            <person name="Kageyama Y"/>
            <person name="Nozu R"/>
            <person name="Adachi N"/>
            <person name="Nishimura O"/>
            <person name="Nakagawa R"/>
            <person name="Tanegashima C"/>
            <person name="Kiyatake I"/>
            <person name="Matsumoto R"/>
            <person name="Murakumo K"/>
            <person name="Nishida K"/>
            <person name="Terakita A"/>
            <person name="Kuratani S"/>
            <person name="Sato K"/>
            <person name="Hyodo S Kuraku.S."/>
        </authorList>
    </citation>
    <scope>NUCLEOTIDE SEQUENCE [LARGE SCALE GENOMIC DNA]</scope>
</reference>
<keyword evidence="2" id="KW-0677">Repeat</keyword>
<name>A0A401NYJ4_SCYTO</name>
<dbReference type="FunFam" id="2.130.10.10:FF:000181">
    <property type="entry name" value="Proteasomal ATPase associated factor 1"/>
    <property type="match status" value="1"/>
</dbReference>
<dbReference type="InterPro" id="IPR036322">
    <property type="entry name" value="WD40_repeat_dom_sf"/>
</dbReference>
<accession>A0A401NYJ4</accession>
<dbReference type="EMBL" id="BFAA01006939">
    <property type="protein sequence ID" value="GCB65941.1"/>
    <property type="molecule type" value="Genomic_DNA"/>
</dbReference>
<keyword evidence="9" id="KW-1185">Reference proteome</keyword>
<dbReference type="SMART" id="SM00320">
    <property type="entry name" value="WD40"/>
    <property type="match status" value="6"/>
</dbReference>
<dbReference type="OrthoDB" id="27537at2759"/>
<dbReference type="FunFam" id="2.130.10.10:FF:000212">
    <property type="entry name" value="Proteasomal ATPase associated factor 1"/>
    <property type="match status" value="1"/>
</dbReference>
<dbReference type="Gene3D" id="2.130.10.10">
    <property type="entry name" value="YVTN repeat-like/Quinoprotein amine dehydrogenase"/>
    <property type="match status" value="2"/>
</dbReference>